<protein>
    <submittedName>
        <fullName evidence="1">Glutamate racemase</fullName>
    </submittedName>
</protein>
<sequence>MNSKFEIIENERNRKAIVIRENNTFRFLNTDNECINKTTLNLRSRLTGGDIRYYEMEVSEDRLKGMPPSAFIQVLNTFPDMADRSDLLKEL</sequence>
<dbReference type="RefSeq" id="WP_168972095.1">
    <property type="nucleotide sequence ID" value="NZ_JABAGG010000006.1"/>
</dbReference>
<organism evidence="1 2">
    <name type="scientific">Clostridium cadaveris</name>
    <dbReference type="NCBI Taxonomy" id="1529"/>
    <lineage>
        <taxon>Bacteria</taxon>
        <taxon>Bacillati</taxon>
        <taxon>Bacillota</taxon>
        <taxon>Clostridia</taxon>
        <taxon>Eubacteriales</taxon>
        <taxon>Clostridiaceae</taxon>
        <taxon>Clostridium</taxon>
    </lineage>
</organism>
<accession>A0A316M112</accession>
<evidence type="ECO:0000313" key="1">
    <source>
        <dbReference type="EMBL" id="PWL51781.1"/>
    </source>
</evidence>
<evidence type="ECO:0000313" key="2">
    <source>
        <dbReference type="Proteomes" id="UP000246114"/>
    </source>
</evidence>
<gene>
    <name evidence="1" type="ORF">DBY38_12610</name>
</gene>
<dbReference type="AlphaFoldDB" id="A0A316M112"/>
<comment type="caution">
    <text evidence="1">The sequence shown here is derived from an EMBL/GenBank/DDBJ whole genome shotgun (WGS) entry which is preliminary data.</text>
</comment>
<dbReference type="EMBL" id="QAMZ01000053">
    <property type="protein sequence ID" value="PWL51781.1"/>
    <property type="molecule type" value="Genomic_DNA"/>
</dbReference>
<name>A0A316M112_9CLOT</name>
<dbReference type="Proteomes" id="UP000246114">
    <property type="component" value="Unassembled WGS sequence"/>
</dbReference>
<reference evidence="1 2" key="1">
    <citation type="submission" date="2018-03" db="EMBL/GenBank/DDBJ databases">
        <title>The uncultured portion of the human microbiome is neutrally assembled.</title>
        <authorList>
            <person name="Jeraldo P."/>
            <person name="Boardman L."/>
            <person name="White B.A."/>
            <person name="Nelson H."/>
            <person name="Goldenfeld N."/>
            <person name="Chia N."/>
        </authorList>
    </citation>
    <scope>NUCLEOTIDE SEQUENCE [LARGE SCALE GENOMIC DNA]</scope>
    <source>
        <strain evidence="1">CIM:MAG 903</strain>
    </source>
</reference>
<proteinExistence type="predicted"/>